<protein>
    <recommendedName>
        <fullName evidence="3">DUF4416 domain-containing protein</fullName>
    </recommendedName>
</protein>
<keyword evidence="2" id="KW-1185">Reference proteome</keyword>
<dbReference type="OrthoDB" id="9788989at2"/>
<name>A0A5C6CFH1_9BACT</name>
<evidence type="ECO:0008006" key="3">
    <source>
        <dbReference type="Google" id="ProtNLM"/>
    </source>
</evidence>
<organism evidence="1 2">
    <name type="scientific">Bythopirellula polymerisocia</name>
    <dbReference type="NCBI Taxonomy" id="2528003"/>
    <lineage>
        <taxon>Bacteria</taxon>
        <taxon>Pseudomonadati</taxon>
        <taxon>Planctomycetota</taxon>
        <taxon>Planctomycetia</taxon>
        <taxon>Pirellulales</taxon>
        <taxon>Lacipirellulaceae</taxon>
        <taxon>Bythopirellula</taxon>
    </lineage>
</organism>
<proteinExistence type="predicted"/>
<evidence type="ECO:0000313" key="2">
    <source>
        <dbReference type="Proteomes" id="UP000318437"/>
    </source>
</evidence>
<gene>
    <name evidence="1" type="ORF">Pla144_42360</name>
</gene>
<dbReference type="InterPro" id="IPR025529">
    <property type="entry name" value="DUF4416"/>
</dbReference>
<comment type="caution">
    <text evidence="1">The sequence shown here is derived from an EMBL/GenBank/DDBJ whole genome shotgun (WGS) entry which is preliminary data.</text>
</comment>
<dbReference type="Proteomes" id="UP000318437">
    <property type="component" value="Unassembled WGS sequence"/>
</dbReference>
<dbReference type="AlphaFoldDB" id="A0A5C6CFH1"/>
<sequence length="178" mass="19854">MGTISPPKSVLLLVAISSRYAEALDWACERITSEFGLAGAVSPAFEFTETDYYTETMGTDLKKQLLVLATPIDPGGLPGVKRLTNVWEAEYAAATSHPESRPLNLDPGYLTLAKLVLASTKDHAHRIYLSDGIYAEVTLSYRAKAWHAFDWTYPDFRRTDFQAFFTECRKLLRPTAAN</sequence>
<accession>A0A5C6CFH1</accession>
<reference evidence="1 2" key="1">
    <citation type="submission" date="2019-02" db="EMBL/GenBank/DDBJ databases">
        <title>Deep-cultivation of Planctomycetes and their phenomic and genomic characterization uncovers novel biology.</title>
        <authorList>
            <person name="Wiegand S."/>
            <person name="Jogler M."/>
            <person name="Boedeker C."/>
            <person name="Pinto D."/>
            <person name="Vollmers J."/>
            <person name="Rivas-Marin E."/>
            <person name="Kohn T."/>
            <person name="Peeters S.H."/>
            <person name="Heuer A."/>
            <person name="Rast P."/>
            <person name="Oberbeckmann S."/>
            <person name="Bunk B."/>
            <person name="Jeske O."/>
            <person name="Meyerdierks A."/>
            <person name="Storesund J.E."/>
            <person name="Kallscheuer N."/>
            <person name="Luecker S."/>
            <person name="Lage O.M."/>
            <person name="Pohl T."/>
            <person name="Merkel B.J."/>
            <person name="Hornburger P."/>
            <person name="Mueller R.-W."/>
            <person name="Bruemmer F."/>
            <person name="Labrenz M."/>
            <person name="Spormann A.M."/>
            <person name="Op Den Camp H."/>
            <person name="Overmann J."/>
            <person name="Amann R."/>
            <person name="Jetten M.S.M."/>
            <person name="Mascher T."/>
            <person name="Medema M.H."/>
            <person name="Devos D.P."/>
            <person name="Kaster A.-K."/>
            <person name="Ovreas L."/>
            <person name="Rohde M."/>
            <person name="Galperin M.Y."/>
            <person name="Jogler C."/>
        </authorList>
    </citation>
    <scope>NUCLEOTIDE SEQUENCE [LARGE SCALE GENOMIC DNA]</scope>
    <source>
        <strain evidence="1 2">Pla144</strain>
    </source>
</reference>
<dbReference type="RefSeq" id="WP_146452518.1">
    <property type="nucleotide sequence ID" value="NZ_SJPS01000007.1"/>
</dbReference>
<dbReference type="EMBL" id="SJPS01000007">
    <property type="protein sequence ID" value="TWU22775.1"/>
    <property type="molecule type" value="Genomic_DNA"/>
</dbReference>
<dbReference type="Pfam" id="PF14385">
    <property type="entry name" value="DUF4416"/>
    <property type="match status" value="1"/>
</dbReference>
<evidence type="ECO:0000313" key="1">
    <source>
        <dbReference type="EMBL" id="TWU22775.1"/>
    </source>
</evidence>